<evidence type="ECO:0000256" key="1">
    <source>
        <dbReference type="SAM" id="SignalP"/>
    </source>
</evidence>
<feature type="signal peptide" evidence="1">
    <location>
        <begin position="1"/>
        <end position="21"/>
    </location>
</feature>
<feature type="chain" id="PRO_5045670206" description="TonB C-terminal domain-containing protein" evidence="1">
    <location>
        <begin position="22"/>
        <end position="163"/>
    </location>
</feature>
<gene>
    <name evidence="2" type="ORF">GCM10007907_22360</name>
</gene>
<organism evidence="2 3">
    <name type="scientific">Chitinimonas prasina</name>
    <dbReference type="NCBI Taxonomy" id="1434937"/>
    <lineage>
        <taxon>Bacteria</taxon>
        <taxon>Pseudomonadati</taxon>
        <taxon>Pseudomonadota</taxon>
        <taxon>Betaproteobacteria</taxon>
        <taxon>Neisseriales</taxon>
        <taxon>Chitinibacteraceae</taxon>
        <taxon>Chitinimonas</taxon>
    </lineage>
</organism>
<proteinExistence type="predicted"/>
<dbReference type="RefSeq" id="WP_284196548.1">
    <property type="nucleotide sequence ID" value="NZ_BSOG01000002.1"/>
</dbReference>
<protein>
    <recommendedName>
        <fullName evidence="4">TonB C-terminal domain-containing protein</fullName>
    </recommendedName>
</protein>
<comment type="caution">
    <text evidence="2">The sequence shown here is derived from an EMBL/GenBank/DDBJ whole genome shotgun (WGS) entry which is preliminary data.</text>
</comment>
<accession>A0ABQ5YEN9</accession>
<sequence>MKRSTLLPLIAWILLGNIVLANVPPTATPTHTDPQTIVSQTKAYAELSVAEKKALHANYESIKPGDEPPYPLYGMKDINARVQLLSIQEDELGQSKDGQIIATVQVDSKGMPLAVSIYKAPDIPVSNFVVGLLMKTRFKPAKCSGKPCQMDFYYETQLPKTSK</sequence>
<keyword evidence="1" id="KW-0732">Signal</keyword>
<dbReference type="Proteomes" id="UP001156706">
    <property type="component" value="Unassembled WGS sequence"/>
</dbReference>
<evidence type="ECO:0000313" key="2">
    <source>
        <dbReference type="EMBL" id="GLR13446.1"/>
    </source>
</evidence>
<reference evidence="3" key="1">
    <citation type="journal article" date="2019" name="Int. J. Syst. Evol. Microbiol.">
        <title>The Global Catalogue of Microorganisms (GCM) 10K type strain sequencing project: providing services to taxonomists for standard genome sequencing and annotation.</title>
        <authorList>
            <consortium name="The Broad Institute Genomics Platform"/>
            <consortium name="The Broad Institute Genome Sequencing Center for Infectious Disease"/>
            <person name="Wu L."/>
            <person name="Ma J."/>
        </authorList>
    </citation>
    <scope>NUCLEOTIDE SEQUENCE [LARGE SCALE GENOMIC DNA]</scope>
    <source>
        <strain evidence="3">NBRC 110044</strain>
    </source>
</reference>
<keyword evidence="3" id="KW-1185">Reference proteome</keyword>
<name>A0ABQ5YEN9_9NEIS</name>
<evidence type="ECO:0000313" key="3">
    <source>
        <dbReference type="Proteomes" id="UP001156706"/>
    </source>
</evidence>
<evidence type="ECO:0008006" key="4">
    <source>
        <dbReference type="Google" id="ProtNLM"/>
    </source>
</evidence>
<dbReference type="EMBL" id="BSOG01000002">
    <property type="protein sequence ID" value="GLR13446.1"/>
    <property type="molecule type" value="Genomic_DNA"/>
</dbReference>